<dbReference type="Proteomes" id="UP000198755">
    <property type="component" value="Unassembled WGS sequence"/>
</dbReference>
<dbReference type="InterPro" id="IPR051610">
    <property type="entry name" value="GPI/OXD"/>
</dbReference>
<proteinExistence type="predicted"/>
<dbReference type="CDD" id="cd20305">
    <property type="entry name" value="cupin_OxDC_C"/>
    <property type="match status" value="1"/>
</dbReference>
<organism evidence="6 7">
    <name type="scientific">Methylocapsa palsarum</name>
    <dbReference type="NCBI Taxonomy" id="1612308"/>
    <lineage>
        <taxon>Bacteria</taxon>
        <taxon>Pseudomonadati</taxon>
        <taxon>Pseudomonadota</taxon>
        <taxon>Alphaproteobacteria</taxon>
        <taxon>Hyphomicrobiales</taxon>
        <taxon>Beijerinckiaceae</taxon>
        <taxon>Methylocapsa</taxon>
    </lineage>
</organism>
<dbReference type="PANTHER" id="PTHR35848">
    <property type="entry name" value="OXALATE-BINDING PROTEIN"/>
    <property type="match status" value="1"/>
</dbReference>
<name>A0A1I3YWQ5_9HYPH</name>
<dbReference type="GO" id="GO:0046872">
    <property type="term" value="F:metal ion binding"/>
    <property type="evidence" value="ECO:0007669"/>
    <property type="project" value="UniProtKB-KW"/>
</dbReference>
<dbReference type="OrthoDB" id="1973590at2"/>
<feature type="domain" description="Cupin type-1" evidence="5">
    <location>
        <begin position="250"/>
        <end position="391"/>
    </location>
</feature>
<dbReference type="SUPFAM" id="SSF51182">
    <property type="entry name" value="RmlC-like cupins"/>
    <property type="match status" value="1"/>
</dbReference>
<keyword evidence="7" id="KW-1185">Reference proteome</keyword>
<dbReference type="InterPro" id="IPR017774">
    <property type="entry name" value="Bicupin_oxalate_deCO2ase/Oxase"/>
</dbReference>
<dbReference type="InterPro" id="IPR014710">
    <property type="entry name" value="RmlC-like_jellyroll"/>
</dbReference>
<keyword evidence="4" id="KW-0732">Signal</keyword>
<dbReference type="InterPro" id="IPR006311">
    <property type="entry name" value="TAT_signal"/>
</dbReference>
<evidence type="ECO:0000256" key="1">
    <source>
        <dbReference type="ARBA" id="ARBA00022723"/>
    </source>
</evidence>
<dbReference type="AlphaFoldDB" id="A0A1I3YWQ5"/>
<dbReference type="CDD" id="cd20304">
    <property type="entry name" value="cupin_OxDC_N"/>
    <property type="match status" value="1"/>
</dbReference>
<feature type="binding site" evidence="3">
    <location>
        <position position="118"/>
    </location>
    <ligand>
        <name>Mn(2+)</name>
        <dbReference type="ChEBI" id="CHEBI:29035"/>
        <label>1</label>
    </ligand>
</feature>
<keyword evidence="3" id="KW-0464">Manganese</keyword>
<feature type="binding site" evidence="3">
    <location>
        <position position="161"/>
    </location>
    <ligand>
        <name>Mn(2+)</name>
        <dbReference type="ChEBI" id="CHEBI:29035"/>
        <label>1</label>
    </ligand>
</feature>
<evidence type="ECO:0000313" key="6">
    <source>
        <dbReference type="EMBL" id="SFK35636.1"/>
    </source>
</evidence>
<protein>
    <submittedName>
        <fullName evidence="6">Oxalate decarboxylase</fullName>
    </submittedName>
</protein>
<feature type="binding site" evidence="3">
    <location>
        <position position="122"/>
    </location>
    <ligand>
        <name>Mn(2+)</name>
        <dbReference type="ChEBI" id="CHEBI:29035"/>
        <label>1</label>
    </ligand>
</feature>
<dbReference type="SMART" id="SM00835">
    <property type="entry name" value="Cupin_1"/>
    <property type="match status" value="2"/>
</dbReference>
<dbReference type="Gene3D" id="2.60.120.10">
    <property type="entry name" value="Jelly Rolls"/>
    <property type="match status" value="2"/>
</dbReference>
<evidence type="ECO:0000256" key="4">
    <source>
        <dbReference type="SAM" id="SignalP"/>
    </source>
</evidence>
<feature type="active site" description="Proton donor" evidence="2">
    <location>
        <position position="355"/>
    </location>
</feature>
<dbReference type="InterPro" id="IPR006045">
    <property type="entry name" value="Cupin_1"/>
</dbReference>
<reference evidence="6 7" key="1">
    <citation type="submission" date="2016-10" db="EMBL/GenBank/DDBJ databases">
        <authorList>
            <person name="de Groot N.N."/>
        </authorList>
    </citation>
    <scope>NUCLEOTIDE SEQUENCE [LARGE SCALE GENOMIC DNA]</scope>
    <source>
        <strain evidence="6 7">NE2</strain>
    </source>
</reference>
<gene>
    <name evidence="6" type="ORF">SAMN05444581_106203</name>
</gene>
<dbReference type="RefSeq" id="WP_091681260.1">
    <property type="nucleotide sequence ID" value="NZ_FOSN01000006.1"/>
</dbReference>
<feature type="signal peptide" evidence="4">
    <location>
        <begin position="1"/>
        <end position="28"/>
    </location>
</feature>
<dbReference type="InterPro" id="IPR011051">
    <property type="entry name" value="RmlC_Cupin_sf"/>
</dbReference>
<dbReference type="EMBL" id="FOSN01000006">
    <property type="protein sequence ID" value="SFK35636.1"/>
    <property type="molecule type" value="Genomic_DNA"/>
</dbReference>
<dbReference type="PANTHER" id="PTHR35848:SF9">
    <property type="entry name" value="SLL1358 PROTEIN"/>
    <property type="match status" value="1"/>
</dbReference>
<sequence length="407" mass="44418">MTLYSRRNILATSAVGGLAAVSATRALAENGPGAAAAMSDPGPRDPAQAAINPYDWQSLPTDHGNLGTLRHSFSQVHNRHTDAGWAREVTVRNFPISKAMAGVNMRLPLGAVRELHWHVPAEWAYVTYGTGRITAVDSGARKFVADVKEGDLWFFPGGVPHSIQGLGPDGCEFILVFNDGNFSEDSTFLITDWFNHTPKEVLAKNFSVNASAFDRADRKDLWIFNAPVPGNLADDLAQSKQPEVPNPYKFSLLDQKPVFSSPSGAVRIADSSNFKATTMAAALVEVAPGGMRELHWHPNSDEWQYYISGTARMGVFHGEGRNNTVEFHPSDVGYVPQSIGHYIENIGKDNLRFLEVFTTPEYADISLASWMANVPHELVAAHLNIDISTLQRLAQTKTPVTPIQVGG</sequence>
<feature type="binding site" evidence="3">
    <location>
        <position position="116"/>
    </location>
    <ligand>
        <name>Mn(2+)</name>
        <dbReference type="ChEBI" id="CHEBI:29035"/>
        <label>1</label>
    </ligand>
</feature>
<feature type="binding site" evidence="3">
    <location>
        <position position="302"/>
    </location>
    <ligand>
        <name>Mn(2+)</name>
        <dbReference type="ChEBI" id="CHEBI:29035"/>
        <label>2</label>
    </ligand>
</feature>
<evidence type="ECO:0000256" key="3">
    <source>
        <dbReference type="PIRSR" id="PIRSR617774-2"/>
    </source>
</evidence>
<feature type="binding site" evidence="3">
    <location>
        <position position="295"/>
    </location>
    <ligand>
        <name>Mn(2+)</name>
        <dbReference type="ChEBI" id="CHEBI:29035"/>
        <label>2</label>
    </ligand>
</feature>
<evidence type="ECO:0000313" key="7">
    <source>
        <dbReference type="Proteomes" id="UP000198755"/>
    </source>
</evidence>
<dbReference type="NCBIfam" id="TIGR03404">
    <property type="entry name" value="bicupin_oxalic"/>
    <property type="match status" value="1"/>
</dbReference>
<accession>A0A1I3YWQ5</accession>
<feature type="chain" id="PRO_5011481706" evidence="4">
    <location>
        <begin position="29"/>
        <end position="407"/>
    </location>
</feature>
<evidence type="ECO:0000259" key="5">
    <source>
        <dbReference type="SMART" id="SM00835"/>
    </source>
</evidence>
<keyword evidence="1 3" id="KW-0479">Metal-binding</keyword>
<dbReference type="STRING" id="1612308.SAMN05444581_106203"/>
<feature type="binding site" evidence="3">
    <location>
        <position position="341"/>
    </location>
    <ligand>
        <name>Mn(2+)</name>
        <dbReference type="ChEBI" id="CHEBI:29035"/>
        <label>2</label>
    </ligand>
</feature>
<feature type="binding site" evidence="3">
    <location>
        <position position="297"/>
    </location>
    <ligand>
        <name>Mn(2+)</name>
        <dbReference type="ChEBI" id="CHEBI:29035"/>
        <label>2</label>
    </ligand>
</feature>
<dbReference type="PROSITE" id="PS51318">
    <property type="entry name" value="TAT"/>
    <property type="match status" value="1"/>
</dbReference>
<dbReference type="Pfam" id="PF00190">
    <property type="entry name" value="Cupin_1"/>
    <property type="match status" value="2"/>
</dbReference>
<comment type="cofactor">
    <cofactor evidence="3">
        <name>Mn(2+)</name>
        <dbReference type="ChEBI" id="CHEBI:29035"/>
    </cofactor>
    <text evidence="3">Binds 2 manganese ions per subunit.</text>
</comment>
<dbReference type="GO" id="GO:0033609">
    <property type="term" value="P:oxalate metabolic process"/>
    <property type="evidence" value="ECO:0007669"/>
    <property type="project" value="InterPro"/>
</dbReference>
<feature type="domain" description="Cupin type-1" evidence="5">
    <location>
        <begin position="71"/>
        <end position="214"/>
    </location>
</feature>
<evidence type="ECO:0000256" key="2">
    <source>
        <dbReference type="PIRSR" id="PIRSR617774-1"/>
    </source>
</evidence>